<evidence type="ECO:0000313" key="1">
    <source>
        <dbReference type="EMBL" id="MBR9729105.1"/>
    </source>
</evidence>
<gene>
    <name evidence="1" type="ORF">G3R48_14085</name>
</gene>
<protein>
    <submittedName>
        <fullName evidence="1">Uncharacterized protein</fullName>
    </submittedName>
</protein>
<comment type="caution">
    <text evidence="1">The sequence shown here is derived from an EMBL/GenBank/DDBJ whole genome shotgun (WGS) entry which is preliminary data.</text>
</comment>
<proteinExistence type="predicted"/>
<reference evidence="1 2" key="1">
    <citation type="submission" date="2020-02" db="EMBL/GenBank/DDBJ databases">
        <title>Shewanella WXL01 sp. nov., a marine bacterium isolated from green algae in Luhuitou Fringing Reef (Northern South China Sea).</title>
        <authorList>
            <person name="Wang X."/>
        </authorList>
    </citation>
    <scope>NUCLEOTIDE SEQUENCE [LARGE SCALE GENOMIC DNA]</scope>
    <source>
        <strain evidence="1 2">MCCC 1A01895</strain>
    </source>
</reference>
<accession>A0ABS5I500</accession>
<sequence>MNKRRWSILKAALATSGLAVSGSIIWHSIEGNQYPLTVTAMLARLTQMQTQSISLAGEWTLTHCAQSAHVSV</sequence>
<evidence type="ECO:0000313" key="2">
    <source>
        <dbReference type="Proteomes" id="UP000811844"/>
    </source>
</evidence>
<dbReference type="EMBL" id="JAAIKR010000015">
    <property type="protein sequence ID" value="MBR9729105.1"/>
    <property type="molecule type" value="Genomic_DNA"/>
</dbReference>
<dbReference type="Proteomes" id="UP000811844">
    <property type="component" value="Unassembled WGS sequence"/>
</dbReference>
<dbReference type="RefSeq" id="WP_153665683.1">
    <property type="nucleotide sequence ID" value="NZ_JAAIKR010000015.1"/>
</dbReference>
<name>A0ABS5I500_9GAMM</name>
<organism evidence="1 2">
    <name type="scientific">Shewanella intestini</name>
    <dbReference type="NCBI Taxonomy" id="2017544"/>
    <lineage>
        <taxon>Bacteria</taxon>
        <taxon>Pseudomonadati</taxon>
        <taxon>Pseudomonadota</taxon>
        <taxon>Gammaproteobacteria</taxon>
        <taxon>Alteromonadales</taxon>
        <taxon>Shewanellaceae</taxon>
        <taxon>Shewanella</taxon>
    </lineage>
</organism>
<keyword evidence="2" id="KW-1185">Reference proteome</keyword>